<dbReference type="AlphaFoldDB" id="X1FLV3"/>
<dbReference type="PANTHER" id="PTHR41930:SF1">
    <property type="entry name" value="DEPHOSPHO-COA KINASE"/>
    <property type="match status" value="1"/>
</dbReference>
<name>X1FLV3_9ZZZZ</name>
<proteinExistence type="predicted"/>
<comment type="caution">
    <text evidence="1">The sequence shown here is derived from an EMBL/GenBank/DDBJ whole genome shotgun (WGS) entry which is preliminary data.</text>
</comment>
<accession>X1FLV3</accession>
<gene>
    <name evidence="1" type="ORF">S03H2_12388</name>
</gene>
<dbReference type="PANTHER" id="PTHR41930">
    <property type="entry name" value="UPF0200 PROTEIN MJ1399"/>
    <property type="match status" value="1"/>
</dbReference>
<dbReference type="SUPFAM" id="SSF52540">
    <property type="entry name" value="P-loop containing nucleoside triphosphate hydrolases"/>
    <property type="match status" value="1"/>
</dbReference>
<evidence type="ECO:0008006" key="2">
    <source>
        <dbReference type="Google" id="ProtNLM"/>
    </source>
</evidence>
<reference evidence="1" key="1">
    <citation type="journal article" date="2014" name="Front. Microbiol.">
        <title>High frequency of phylogenetically diverse reductive dehalogenase-homologous genes in deep subseafloor sedimentary metagenomes.</title>
        <authorList>
            <person name="Kawai M."/>
            <person name="Futagami T."/>
            <person name="Toyoda A."/>
            <person name="Takaki Y."/>
            <person name="Nishi S."/>
            <person name="Hori S."/>
            <person name="Arai W."/>
            <person name="Tsubouchi T."/>
            <person name="Morono Y."/>
            <person name="Uchiyama I."/>
            <person name="Ito T."/>
            <person name="Fujiyama A."/>
            <person name="Inagaki F."/>
            <person name="Takami H."/>
        </authorList>
    </citation>
    <scope>NUCLEOTIDE SEQUENCE</scope>
    <source>
        <strain evidence="1">Expedition CK06-06</strain>
    </source>
</reference>
<protein>
    <recommendedName>
        <fullName evidence="2">Dephospho-CoA kinase</fullName>
    </recommendedName>
</protein>
<evidence type="ECO:0000313" key="1">
    <source>
        <dbReference type="EMBL" id="GAH46666.1"/>
    </source>
</evidence>
<sequence length="113" mass="13248">MVLIKNLEAEVVFIDGLRSIAEVKIFRSSWKFPIVAIIIDDNVRFERLSKRARPDDPKNLENLRERDQREISYGLNEVINSANYKVNNNLSVKEVQKIARNLILNIINNYYTK</sequence>
<dbReference type="Gene3D" id="3.40.50.300">
    <property type="entry name" value="P-loop containing nucleotide triphosphate hydrolases"/>
    <property type="match status" value="1"/>
</dbReference>
<organism evidence="1">
    <name type="scientific">marine sediment metagenome</name>
    <dbReference type="NCBI Taxonomy" id="412755"/>
    <lineage>
        <taxon>unclassified sequences</taxon>
        <taxon>metagenomes</taxon>
        <taxon>ecological metagenomes</taxon>
    </lineage>
</organism>
<dbReference type="InterPro" id="IPR027417">
    <property type="entry name" value="P-loop_NTPase"/>
</dbReference>
<dbReference type="EMBL" id="BARU01006304">
    <property type="protein sequence ID" value="GAH46666.1"/>
    <property type="molecule type" value="Genomic_DNA"/>
</dbReference>